<evidence type="ECO:0000313" key="4">
    <source>
        <dbReference type="Proteomes" id="UP000193335"/>
    </source>
</evidence>
<dbReference type="Proteomes" id="UP000193335">
    <property type="component" value="Unassembled WGS sequence"/>
</dbReference>
<dbReference type="InterPro" id="IPR001789">
    <property type="entry name" value="Sig_transdc_resp-reg_receiver"/>
</dbReference>
<feature type="domain" description="Response regulatory" evidence="2">
    <location>
        <begin position="11"/>
        <end position="120"/>
    </location>
</feature>
<dbReference type="RefSeq" id="WP_085401626.1">
    <property type="nucleotide sequence ID" value="NZ_NAFL01000255.1"/>
</dbReference>
<gene>
    <name evidence="3" type="ORF">BSZ19_21800</name>
</gene>
<dbReference type="AlphaFoldDB" id="A0A1Y2JNH8"/>
<dbReference type="Gene3D" id="3.40.50.2300">
    <property type="match status" value="1"/>
</dbReference>
<keyword evidence="1" id="KW-0597">Phosphoprotein</keyword>
<sequence length="129" mass="14331">MTHIDPLKGCRVLILEDEYLVGDDLANALRSLGAHVTGPISHVAEALSLNHDCFDVAVLDINLRGHSSYPFADELARMDKPFMFMTGYGAETIPDRFRHVHRREKPYLLADAIDNIAELCSEVRSPVAA</sequence>
<feature type="modified residue" description="4-aspartylphosphate" evidence="1">
    <location>
        <position position="60"/>
    </location>
</feature>
<accession>A0A1Y2JNH8</accession>
<reference evidence="3 4" key="1">
    <citation type="submission" date="2017-03" db="EMBL/GenBank/DDBJ databases">
        <title>Whole genome sequences of fourteen strains of Bradyrhizobium canariense and one strain of Bradyrhizobium japonicum isolated from Lupinus (Papilionoideae: Genisteae) species in Algeria.</title>
        <authorList>
            <person name="Crovadore J."/>
            <person name="Chekireb D."/>
            <person name="Brachmann A."/>
            <person name="Chablais R."/>
            <person name="Cochard B."/>
            <person name="Lefort F."/>
        </authorList>
    </citation>
    <scope>NUCLEOTIDE SEQUENCE [LARGE SCALE GENOMIC DNA]</scope>
    <source>
        <strain evidence="3 4">UBMA197</strain>
    </source>
</reference>
<name>A0A1Y2JNH8_BRAJP</name>
<dbReference type="SUPFAM" id="SSF52172">
    <property type="entry name" value="CheY-like"/>
    <property type="match status" value="1"/>
</dbReference>
<evidence type="ECO:0000259" key="2">
    <source>
        <dbReference type="PROSITE" id="PS50110"/>
    </source>
</evidence>
<evidence type="ECO:0000313" key="3">
    <source>
        <dbReference type="EMBL" id="OSJ31522.1"/>
    </source>
</evidence>
<comment type="caution">
    <text evidence="3">The sequence shown here is derived from an EMBL/GenBank/DDBJ whole genome shotgun (WGS) entry which is preliminary data.</text>
</comment>
<proteinExistence type="predicted"/>
<organism evidence="3 4">
    <name type="scientific">Bradyrhizobium japonicum</name>
    <dbReference type="NCBI Taxonomy" id="375"/>
    <lineage>
        <taxon>Bacteria</taxon>
        <taxon>Pseudomonadati</taxon>
        <taxon>Pseudomonadota</taxon>
        <taxon>Alphaproteobacteria</taxon>
        <taxon>Hyphomicrobiales</taxon>
        <taxon>Nitrobacteraceae</taxon>
        <taxon>Bradyrhizobium</taxon>
    </lineage>
</organism>
<dbReference type="GO" id="GO:0000160">
    <property type="term" value="P:phosphorelay signal transduction system"/>
    <property type="evidence" value="ECO:0007669"/>
    <property type="project" value="InterPro"/>
</dbReference>
<dbReference type="EMBL" id="NAFL01000255">
    <property type="protein sequence ID" value="OSJ31522.1"/>
    <property type="molecule type" value="Genomic_DNA"/>
</dbReference>
<dbReference type="InterPro" id="IPR011006">
    <property type="entry name" value="CheY-like_superfamily"/>
</dbReference>
<dbReference type="PROSITE" id="PS50110">
    <property type="entry name" value="RESPONSE_REGULATORY"/>
    <property type="match status" value="1"/>
</dbReference>
<protein>
    <recommendedName>
        <fullName evidence="2">Response regulatory domain-containing protein</fullName>
    </recommendedName>
</protein>
<evidence type="ECO:0000256" key="1">
    <source>
        <dbReference type="PROSITE-ProRule" id="PRU00169"/>
    </source>
</evidence>